<keyword evidence="1" id="KW-1133">Transmembrane helix</keyword>
<keyword evidence="1" id="KW-0472">Membrane</keyword>
<evidence type="ECO:0000256" key="1">
    <source>
        <dbReference type="SAM" id="Phobius"/>
    </source>
</evidence>
<sequence length="60" mass="7094">MTNLLIVLGCIIIICVLVYRTYKIKLQGEQEMREWLNARLRKQIEQDIEDAIIFGTQQLD</sequence>
<accession>A0A0F9Q3B4</accession>
<dbReference type="AlphaFoldDB" id="A0A0F9Q3B4"/>
<protein>
    <submittedName>
        <fullName evidence="2">Uncharacterized protein</fullName>
    </submittedName>
</protein>
<comment type="caution">
    <text evidence="2">The sequence shown here is derived from an EMBL/GenBank/DDBJ whole genome shotgun (WGS) entry which is preliminary data.</text>
</comment>
<proteinExistence type="predicted"/>
<gene>
    <name evidence="2" type="ORF">LCGC14_1143450</name>
</gene>
<name>A0A0F9Q3B4_9ZZZZ</name>
<dbReference type="EMBL" id="LAZR01005447">
    <property type="protein sequence ID" value="KKM99867.1"/>
    <property type="molecule type" value="Genomic_DNA"/>
</dbReference>
<feature type="transmembrane region" description="Helical" evidence="1">
    <location>
        <begin position="6"/>
        <end position="22"/>
    </location>
</feature>
<evidence type="ECO:0000313" key="2">
    <source>
        <dbReference type="EMBL" id="KKM99867.1"/>
    </source>
</evidence>
<organism evidence="2">
    <name type="scientific">marine sediment metagenome</name>
    <dbReference type="NCBI Taxonomy" id="412755"/>
    <lineage>
        <taxon>unclassified sequences</taxon>
        <taxon>metagenomes</taxon>
        <taxon>ecological metagenomes</taxon>
    </lineage>
</organism>
<keyword evidence="1" id="KW-0812">Transmembrane</keyword>
<reference evidence="2" key="1">
    <citation type="journal article" date="2015" name="Nature">
        <title>Complex archaea that bridge the gap between prokaryotes and eukaryotes.</title>
        <authorList>
            <person name="Spang A."/>
            <person name="Saw J.H."/>
            <person name="Jorgensen S.L."/>
            <person name="Zaremba-Niedzwiedzka K."/>
            <person name="Martijn J."/>
            <person name="Lind A.E."/>
            <person name="van Eijk R."/>
            <person name="Schleper C."/>
            <person name="Guy L."/>
            <person name="Ettema T.J."/>
        </authorList>
    </citation>
    <scope>NUCLEOTIDE SEQUENCE</scope>
</reference>